<evidence type="ECO:0000259" key="3">
    <source>
        <dbReference type="Pfam" id="PF03407"/>
    </source>
</evidence>
<keyword evidence="2" id="KW-0812">Transmembrane</keyword>
<gene>
    <name evidence="4" type="ORF">IV203_003876</name>
</gene>
<dbReference type="PANTHER" id="PTHR47032:SF1">
    <property type="entry name" value="UDP-D-XYLOSE:L-FUCOSE ALPHA-1,3-D-XYLOSYLTRANSFERASE-RELATED"/>
    <property type="match status" value="1"/>
</dbReference>
<evidence type="ECO:0000313" key="5">
    <source>
        <dbReference type="Proteomes" id="UP000693970"/>
    </source>
</evidence>
<dbReference type="EMBL" id="JAGRRH010000016">
    <property type="protein sequence ID" value="KAG7354520.1"/>
    <property type="molecule type" value="Genomic_DNA"/>
</dbReference>
<feature type="region of interest" description="Disordered" evidence="1">
    <location>
        <begin position="89"/>
        <end position="126"/>
    </location>
</feature>
<dbReference type="GO" id="GO:0016757">
    <property type="term" value="F:glycosyltransferase activity"/>
    <property type="evidence" value="ECO:0007669"/>
    <property type="project" value="TreeGrafter"/>
</dbReference>
<accession>A0A9K3PNW6</accession>
<keyword evidence="5" id="KW-1185">Reference proteome</keyword>
<feature type="domain" description="Nucleotide-diphospho-sugar transferase" evidence="3">
    <location>
        <begin position="341"/>
        <end position="553"/>
    </location>
</feature>
<reference evidence="4" key="2">
    <citation type="submission" date="2021-04" db="EMBL/GenBank/DDBJ databases">
        <authorList>
            <person name="Podell S."/>
        </authorList>
    </citation>
    <scope>NUCLEOTIDE SEQUENCE</scope>
    <source>
        <strain evidence="4">Hildebrandi</strain>
    </source>
</reference>
<dbReference type="Proteomes" id="UP000693970">
    <property type="component" value="Unassembled WGS sequence"/>
</dbReference>
<dbReference type="OrthoDB" id="540503at2759"/>
<dbReference type="InterPro" id="IPR052636">
    <property type="entry name" value="UDP-D-xylose:L-fucose_XylT"/>
</dbReference>
<dbReference type="AlphaFoldDB" id="A0A9K3PNW6"/>
<dbReference type="InterPro" id="IPR005069">
    <property type="entry name" value="Nucl-diP-sugar_transferase"/>
</dbReference>
<organism evidence="4 5">
    <name type="scientific">Nitzschia inconspicua</name>
    <dbReference type="NCBI Taxonomy" id="303405"/>
    <lineage>
        <taxon>Eukaryota</taxon>
        <taxon>Sar</taxon>
        <taxon>Stramenopiles</taxon>
        <taxon>Ochrophyta</taxon>
        <taxon>Bacillariophyta</taxon>
        <taxon>Bacillariophyceae</taxon>
        <taxon>Bacillariophycidae</taxon>
        <taxon>Bacillariales</taxon>
        <taxon>Bacillariaceae</taxon>
        <taxon>Nitzschia</taxon>
    </lineage>
</organism>
<protein>
    <submittedName>
        <fullName evidence="4">Nucleotide-diphospho-sugar transferase</fullName>
    </submittedName>
</protein>
<feature type="transmembrane region" description="Helical" evidence="2">
    <location>
        <begin position="39"/>
        <end position="60"/>
    </location>
</feature>
<dbReference type="PANTHER" id="PTHR47032">
    <property type="entry name" value="UDP-D-XYLOSE:L-FUCOSE ALPHA-1,3-D-XYLOSYLTRANSFERASE-RELATED"/>
    <property type="match status" value="1"/>
</dbReference>
<reference evidence="4" key="1">
    <citation type="journal article" date="2021" name="Sci. Rep.">
        <title>Diploid genomic architecture of Nitzschia inconspicua, an elite biomass production diatom.</title>
        <authorList>
            <person name="Oliver A."/>
            <person name="Podell S."/>
            <person name="Pinowska A."/>
            <person name="Traller J.C."/>
            <person name="Smith S.R."/>
            <person name="McClure R."/>
            <person name="Beliaev A."/>
            <person name="Bohutskyi P."/>
            <person name="Hill E.A."/>
            <person name="Rabines A."/>
            <person name="Zheng H."/>
            <person name="Allen L.Z."/>
            <person name="Kuo A."/>
            <person name="Grigoriev I.V."/>
            <person name="Allen A.E."/>
            <person name="Hazlebeck D."/>
            <person name="Allen E.E."/>
        </authorList>
    </citation>
    <scope>NUCLEOTIDE SEQUENCE</scope>
    <source>
        <strain evidence="4">Hildebrandi</strain>
    </source>
</reference>
<evidence type="ECO:0000256" key="1">
    <source>
        <dbReference type="SAM" id="MobiDB-lite"/>
    </source>
</evidence>
<keyword evidence="2" id="KW-1133">Transmembrane helix</keyword>
<name>A0A9K3PNW6_9STRA</name>
<keyword evidence="2" id="KW-0472">Membrane</keyword>
<evidence type="ECO:0000313" key="4">
    <source>
        <dbReference type="EMBL" id="KAG7354520.1"/>
    </source>
</evidence>
<keyword evidence="4" id="KW-0808">Transferase</keyword>
<sequence length="612" mass="69156">MARLLSKPSAPSISSSRGNNNTNNNANNNNSKFMSMQNILSHLLFGCCCTYLGLILGMNFHTSSSSSSSSSSIQECPCLGNTYYGGSEARTRRQQQQQGAASNYVESSLGEGGGGTSSFSSFSSSRKFPRSLDNMFVDYATVPREDFNRHLEIGVPFDKTIQGAEDVLVLYTNQKSLPSNSHNSSLFKLHSEQAFENCHSVKVILQEPTKKRRSQQCIAIVPQWESYYVHKFMRLPRQKLSSGVDYQNPLRYVSRSHTDDGKFASVPMLSIHTHAYYKVLMEYLSNLDRVVHDLQRILRVQKKQIHGPDQSNAFIVMVCNLGQSELLHNFVCNARAKGIDLSRVIVFATDEATHNLCKGLGINAYYDKDIFGEIPENAAKGYGDKIFVKMMMAKVFCVHLVLSCGYDVLFQDVDVVMFKNPLAFFASDEVAEWDMMFQDDGARSVRYQPYSPNTGFYYVRNSPITMYFFGVLLRMGDLVASTKSHQAALSALLNEFASWKGLRIKTWRMGDENPFPGGVEYHRHMDYMRALVDGKVNPYIFHMSWTTNKDNKKLFLEQLGEWYLREDTGACSSPLDCCLAKPNITCHYKDKPSKIPCKSSPNIDKRGKSFWV</sequence>
<dbReference type="GO" id="GO:0005794">
    <property type="term" value="C:Golgi apparatus"/>
    <property type="evidence" value="ECO:0007669"/>
    <property type="project" value="TreeGrafter"/>
</dbReference>
<dbReference type="Pfam" id="PF03407">
    <property type="entry name" value="Nucleotid_trans"/>
    <property type="match status" value="1"/>
</dbReference>
<proteinExistence type="predicted"/>
<comment type="caution">
    <text evidence="4">The sequence shown here is derived from an EMBL/GenBank/DDBJ whole genome shotgun (WGS) entry which is preliminary data.</text>
</comment>
<feature type="region of interest" description="Disordered" evidence="1">
    <location>
        <begin position="1"/>
        <end position="29"/>
    </location>
</feature>
<evidence type="ECO:0000256" key="2">
    <source>
        <dbReference type="SAM" id="Phobius"/>
    </source>
</evidence>